<feature type="binding site" evidence="1">
    <location>
        <position position="138"/>
    </location>
    <ligand>
        <name>a divalent metal cation</name>
        <dbReference type="ChEBI" id="CHEBI:60240"/>
        <label>2</label>
    </ligand>
</feature>
<dbReference type="AlphaFoldDB" id="A0A3G3JWP4"/>
<dbReference type="PANTHER" id="PTHR46124">
    <property type="entry name" value="D-AMINOACYL-TRNA DEACYLASE"/>
    <property type="match status" value="1"/>
</dbReference>
<dbReference type="GO" id="GO:0046872">
    <property type="term" value="F:metal ion binding"/>
    <property type="evidence" value="ECO:0007669"/>
    <property type="project" value="UniProtKB-KW"/>
</dbReference>
<dbReference type="CDD" id="cd01310">
    <property type="entry name" value="TatD_DNAse"/>
    <property type="match status" value="1"/>
</dbReference>
<dbReference type="PIRSF" id="PIRSF005902">
    <property type="entry name" value="DNase_TatD"/>
    <property type="match status" value="1"/>
</dbReference>
<feature type="binding site" evidence="1">
    <location>
        <position position="8"/>
    </location>
    <ligand>
        <name>a divalent metal cation</name>
        <dbReference type="ChEBI" id="CHEBI:60240"/>
        <label>1</label>
    </ligand>
</feature>
<evidence type="ECO:0000313" key="3">
    <source>
        <dbReference type="Proteomes" id="UP000269097"/>
    </source>
</evidence>
<feature type="binding site" evidence="1">
    <location>
        <position position="162"/>
    </location>
    <ligand>
        <name>a divalent metal cation</name>
        <dbReference type="ChEBI" id="CHEBI:60240"/>
        <label>2</label>
    </ligand>
</feature>
<dbReference type="GO" id="GO:0016788">
    <property type="term" value="F:hydrolase activity, acting on ester bonds"/>
    <property type="evidence" value="ECO:0007669"/>
    <property type="project" value="InterPro"/>
</dbReference>
<proteinExistence type="predicted"/>
<name>A0A3G3JWP4_9BACL</name>
<gene>
    <name evidence="2" type="ORF">EAV92_04735</name>
</gene>
<evidence type="ECO:0000256" key="1">
    <source>
        <dbReference type="PIRSR" id="PIRSR005902-1"/>
    </source>
</evidence>
<keyword evidence="3" id="KW-1185">Reference proteome</keyword>
<reference evidence="2 3" key="1">
    <citation type="submission" date="2018-10" db="EMBL/GenBank/DDBJ databases">
        <title>Genome Sequence of Cohnella sp.</title>
        <authorList>
            <person name="Srinivasan S."/>
            <person name="Kim M.K."/>
        </authorList>
    </citation>
    <scope>NUCLEOTIDE SEQUENCE [LARGE SCALE GENOMIC DNA]</scope>
    <source>
        <strain evidence="2 3">18JY8-7</strain>
    </source>
</reference>
<protein>
    <submittedName>
        <fullName evidence="2">TatD family deoxyribonuclease</fullName>
    </submittedName>
</protein>
<accession>A0A3G3JWP4</accession>
<feature type="binding site" evidence="1">
    <location>
        <position position="210"/>
    </location>
    <ligand>
        <name>a divalent metal cation</name>
        <dbReference type="ChEBI" id="CHEBI:60240"/>
        <label>1</label>
    </ligand>
</feature>
<dbReference type="Gene3D" id="3.20.20.140">
    <property type="entry name" value="Metal-dependent hydrolases"/>
    <property type="match status" value="1"/>
</dbReference>
<organism evidence="2 3">
    <name type="scientific">Cohnella candidum</name>
    <dbReference type="NCBI Taxonomy" id="2674991"/>
    <lineage>
        <taxon>Bacteria</taxon>
        <taxon>Bacillati</taxon>
        <taxon>Bacillota</taxon>
        <taxon>Bacilli</taxon>
        <taxon>Bacillales</taxon>
        <taxon>Paenibacillaceae</taxon>
        <taxon>Cohnella</taxon>
    </lineage>
</organism>
<dbReference type="KEGG" id="coh:EAV92_04735"/>
<dbReference type="RefSeq" id="WP_123039990.1">
    <property type="nucleotide sequence ID" value="NZ_CP033433.1"/>
</dbReference>
<evidence type="ECO:0000313" key="2">
    <source>
        <dbReference type="EMBL" id="AYQ71929.1"/>
    </source>
</evidence>
<keyword evidence="1" id="KW-0479">Metal-binding</keyword>
<dbReference type="Pfam" id="PF01026">
    <property type="entry name" value="TatD_DNase"/>
    <property type="match status" value="1"/>
</dbReference>
<feature type="binding site" evidence="1">
    <location>
        <position position="94"/>
    </location>
    <ligand>
        <name>a divalent metal cation</name>
        <dbReference type="ChEBI" id="CHEBI:60240"/>
        <label>1</label>
    </ligand>
</feature>
<dbReference type="PANTHER" id="PTHR46124:SF2">
    <property type="entry name" value="D-AMINOACYL-TRNA DEACYLASE"/>
    <property type="match status" value="1"/>
</dbReference>
<dbReference type="SUPFAM" id="SSF51556">
    <property type="entry name" value="Metallo-dependent hydrolases"/>
    <property type="match status" value="1"/>
</dbReference>
<dbReference type="EMBL" id="CP033433">
    <property type="protein sequence ID" value="AYQ71929.1"/>
    <property type="molecule type" value="Genomic_DNA"/>
</dbReference>
<dbReference type="InterPro" id="IPR032466">
    <property type="entry name" value="Metal_Hydrolase"/>
</dbReference>
<dbReference type="InterPro" id="IPR001130">
    <property type="entry name" value="TatD-like"/>
</dbReference>
<sequence>MPYDAHIHLDHYAPAQLDEMLRASFASGVDGVVAVSMGLASCEANRALARRYPGRVLPAYGRHPEQPPLAEDELEALCAWIAALPGDEAFAIGEVGLPYFNRTAAESSGLSFDSAPYFRQLERFAALAAELDRPIVLHAVQEDTEAVIDLLERFGVRKAHFHWWKGSAQAVSRLIAGGYYVSVTPEVRYDEETRALARIYPLERLLVETDGPWPFEGPYAGMRTEPWMVLDSIREIAALRGLDEEDVRAALDANTRSCYAIGGQG</sequence>
<feature type="binding site" evidence="1">
    <location>
        <position position="6"/>
    </location>
    <ligand>
        <name>a divalent metal cation</name>
        <dbReference type="ChEBI" id="CHEBI:60240"/>
        <label>1</label>
    </ligand>
</feature>
<dbReference type="Proteomes" id="UP000269097">
    <property type="component" value="Chromosome"/>
</dbReference>